<comment type="subcellular location">
    <subcellularLocation>
        <location evidence="1">Membrane</location>
        <topology evidence="1">Multi-pass membrane protein</topology>
    </subcellularLocation>
</comment>
<protein>
    <submittedName>
        <fullName evidence="6">Uncharacterized protein</fullName>
    </submittedName>
</protein>
<evidence type="ECO:0000256" key="5">
    <source>
        <dbReference type="ARBA" id="ARBA00023136"/>
    </source>
</evidence>
<dbReference type="EMBL" id="FNXT01000138">
    <property type="protein sequence ID" value="SZX61356.1"/>
    <property type="molecule type" value="Genomic_DNA"/>
</dbReference>
<proteinExistence type="inferred from homology"/>
<dbReference type="Pfam" id="PF03348">
    <property type="entry name" value="Serinc"/>
    <property type="match status" value="1"/>
</dbReference>
<evidence type="ECO:0000256" key="3">
    <source>
        <dbReference type="ARBA" id="ARBA00022692"/>
    </source>
</evidence>
<evidence type="ECO:0000313" key="6">
    <source>
        <dbReference type="EMBL" id="SZX61356.1"/>
    </source>
</evidence>
<dbReference type="PANTHER" id="PTHR10383">
    <property type="entry name" value="SERINE INCORPORATOR"/>
    <property type="match status" value="1"/>
</dbReference>
<reference evidence="6 7" key="1">
    <citation type="submission" date="2016-10" db="EMBL/GenBank/DDBJ databases">
        <authorList>
            <person name="Cai Z."/>
        </authorList>
    </citation>
    <scope>NUCLEOTIDE SEQUENCE [LARGE SCALE GENOMIC DNA]</scope>
</reference>
<keyword evidence="7" id="KW-1185">Reference proteome</keyword>
<dbReference type="PANTHER" id="PTHR10383:SF9">
    <property type="entry name" value="SERINE INCORPORATOR, ISOFORM F"/>
    <property type="match status" value="1"/>
</dbReference>
<evidence type="ECO:0000256" key="1">
    <source>
        <dbReference type="ARBA" id="ARBA00004141"/>
    </source>
</evidence>
<keyword evidence="3" id="KW-0812">Transmembrane</keyword>
<dbReference type="InterPro" id="IPR005016">
    <property type="entry name" value="TDE1/TMS"/>
</dbReference>
<accession>A0A383VAH9</accession>
<comment type="similarity">
    <text evidence="2">Belongs to the TDE1 family.</text>
</comment>
<gene>
    <name evidence="6" type="ORF">BQ4739_LOCUS1856</name>
</gene>
<evidence type="ECO:0000256" key="2">
    <source>
        <dbReference type="ARBA" id="ARBA00006665"/>
    </source>
</evidence>
<dbReference type="Proteomes" id="UP000256970">
    <property type="component" value="Unassembled WGS sequence"/>
</dbReference>
<evidence type="ECO:0000256" key="4">
    <source>
        <dbReference type="ARBA" id="ARBA00022989"/>
    </source>
</evidence>
<sequence>MLGPFCCFSSGADVRRELTVAKWAYCILFTIVTIVTWLLRSFGEPAFKQNRIFAYYCSNPAAAGNAVLSSSALCSGQQVALRFSFATCCFFLLHFVLLFWCKKERDVRVGLHTSLWFWKCLLWAGGLVGFLFIPGEAIFYYANIARFGAGLFLVFVMIEMVTWVYDINEALVSKDTWWSWTALVAGSLLCFGGGLACIGAAYHYYATSPSCSLNLFFITWSLVIGLAMVAVLFVPNRLEVAGLLTSGVVFLYCSYLLVSGLSSQPINGCVRDTGMTQLWMQIVGFFLAIAAVAYSTLTLGTSHIFGTGDEDKQELPYRPDMFHLIFALASMYMAMLFTNWQLSTNPSDMWHIDRGWVSMWVKIGSKWFCEVLYLWTVIAPVVCWARDFS</sequence>
<dbReference type="AlphaFoldDB" id="A0A383VAH9"/>
<keyword evidence="5" id="KW-0472">Membrane</keyword>
<name>A0A383VAH9_TETOB</name>
<dbReference type="GO" id="GO:0016020">
    <property type="term" value="C:membrane"/>
    <property type="evidence" value="ECO:0007669"/>
    <property type="project" value="UniProtKB-SubCell"/>
</dbReference>
<organism evidence="6 7">
    <name type="scientific">Tetradesmus obliquus</name>
    <name type="common">Green alga</name>
    <name type="synonym">Acutodesmus obliquus</name>
    <dbReference type="NCBI Taxonomy" id="3088"/>
    <lineage>
        <taxon>Eukaryota</taxon>
        <taxon>Viridiplantae</taxon>
        <taxon>Chlorophyta</taxon>
        <taxon>core chlorophytes</taxon>
        <taxon>Chlorophyceae</taxon>
        <taxon>CS clade</taxon>
        <taxon>Sphaeropleales</taxon>
        <taxon>Scenedesmaceae</taxon>
        <taxon>Tetradesmus</taxon>
    </lineage>
</organism>
<evidence type="ECO:0000313" key="7">
    <source>
        <dbReference type="Proteomes" id="UP000256970"/>
    </source>
</evidence>
<keyword evidence="4" id="KW-1133">Transmembrane helix</keyword>